<accession>A0AA38SZ36</accession>
<dbReference type="Proteomes" id="UP001172457">
    <property type="component" value="Chromosome 4"/>
</dbReference>
<feature type="region of interest" description="Disordered" evidence="1">
    <location>
        <begin position="18"/>
        <end position="45"/>
    </location>
</feature>
<dbReference type="AlphaFoldDB" id="A0AA38SZ36"/>
<keyword evidence="3" id="KW-1185">Reference proteome</keyword>
<gene>
    <name evidence="2" type="ORF">OSB04_015383</name>
</gene>
<name>A0AA38SZ36_9ASTR</name>
<evidence type="ECO:0000256" key="1">
    <source>
        <dbReference type="SAM" id="MobiDB-lite"/>
    </source>
</evidence>
<comment type="caution">
    <text evidence="2">The sequence shown here is derived from an EMBL/GenBank/DDBJ whole genome shotgun (WGS) entry which is preliminary data.</text>
</comment>
<evidence type="ECO:0000313" key="3">
    <source>
        <dbReference type="Proteomes" id="UP001172457"/>
    </source>
</evidence>
<evidence type="ECO:0000313" key="2">
    <source>
        <dbReference type="EMBL" id="KAJ9551338.1"/>
    </source>
</evidence>
<sequence>MADRSLFGKSTEARYLASNCHNRDSSGTASDESDEDSTATSKRKEFGDDVDVPDLEVLECLVDFHLMKGVFPFENREAMKSFLRPWLLLHIGNEYGWKMKLEHVKMKFENVSGPFTDQERKEFESWKKIWGNKGGGGDGGGGIGWGTKRGACHDMQYIWSTPPPNRNFPQEVDIEDLEVMERLLDFRSTKAVFPFEDPDAMKSFLRPWLLLHIGDEDGWKTKLEKVNNKFTKSSDPIGDGEREEFDLWMKIWGMIIMKKKVAVD</sequence>
<dbReference type="EMBL" id="JARYMX010000004">
    <property type="protein sequence ID" value="KAJ9551338.1"/>
    <property type="molecule type" value="Genomic_DNA"/>
</dbReference>
<protein>
    <submittedName>
        <fullName evidence="2">Uncharacterized protein</fullName>
    </submittedName>
</protein>
<reference evidence="2" key="1">
    <citation type="submission" date="2023-03" db="EMBL/GenBank/DDBJ databases">
        <title>Chromosome-scale reference genome and RAD-based genetic map of yellow starthistle (Centaurea solstitialis) reveal putative structural variation and QTLs associated with invader traits.</title>
        <authorList>
            <person name="Reatini B."/>
            <person name="Cang F.A."/>
            <person name="Jiang Q."/>
            <person name="Mckibben M.T.W."/>
            <person name="Barker M.S."/>
            <person name="Rieseberg L.H."/>
            <person name="Dlugosch K.M."/>
        </authorList>
    </citation>
    <scope>NUCLEOTIDE SEQUENCE</scope>
    <source>
        <strain evidence="2">CAN-66</strain>
        <tissue evidence="2">Leaf</tissue>
    </source>
</reference>
<organism evidence="2 3">
    <name type="scientific">Centaurea solstitialis</name>
    <name type="common">yellow star-thistle</name>
    <dbReference type="NCBI Taxonomy" id="347529"/>
    <lineage>
        <taxon>Eukaryota</taxon>
        <taxon>Viridiplantae</taxon>
        <taxon>Streptophyta</taxon>
        <taxon>Embryophyta</taxon>
        <taxon>Tracheophyta</taxon>
        <taxon>Spermatophyta</taxon>
        <taxon>Magnoliopsida</taxon>
        <taxon>eudicotyledons</taxon>
        <taxon>Gunneridae</taxon>
        <taxon>Pentapetalae</taxon>
        <taxon>asterids</taxon>
        <taxon>campanulids</taxon>
        <taxon>Asterales</taxon>
        <taxon>Asteraceae</taxon>
        <taxon>Carduoideae</taxon>
        <taxon>Cardueae</taxon>
        <taxon>Centaureinae</taxon>
        <taxon>Centaurea</taxon>
    </lineage>
</organism>
<proteinExistence type="predicted"/>